<feature type="compositionally biased region" description="Polar residues" evidence="9">
    <location>
        <begin position="142"/>
        <end position="155"/>
    </location>
</feature>
<feature type="region of interest" description="Disordered" evidence="9">
    <location>
        <begin position="363"/>
        <end position="382"/>
    </location>
</feature>
<evidence type="ECO:0000256" key="4">
    <source>
        <dbReference type="ARBA" id="ARBA00053071"/>
    </source>
</evidence>
<feature type="binding site" evidence="7">
    <location>
        <position position="906"/>
    </location>
    <ligand>
        <name>Zn(2+)</name>
        <dbReference type="ChEBI" id="CHEBI:29105"/>
        <label>1</label>
    </ligand>
</feature>
<comment type="cofactor">
    <cofactor evidence="8">
        <name>a divalent metal cation</name>
        <dbReference type="ChEBI" id="CHEBI:60240"/>
    </cofactor>
    <text evidence="8">Binds 2 divalent metal cations per subunit. Site 1 may preferentially bind zinc ions, while site 2 has a preference for magnesium and/or manganese ions.</text>
</comment>
<dbReference type="InterPro" id="IPR023174">
    <property type="entry name" value="PDEase_CS"/>
</dbReference>
<dbReference type="SUPFAM" id="SSF109604">
    <property type="entry name" value="HD-domain/PDEase-like"/>
    <property type="match status" value="1"/>
</dbReference>
<evidence type="ECO:0000256" key="5">
    <source>
        <dbReference type="PIRSR" id="PIRSR623088-1"/>
    </source>
</evidence>
<keyword evidence="1 7" id="KW-0479">Metal-binding</keyword>
<feature type="binding site" evidence="6">
    <location>
        <position position="1060"/>
    </location>
    <ligand>
        <name>AMP</name>
        <dbReference type="ChEBI" id="CHEBI:456215"/>
    </ligand>
</feature>
<feature type="region of interest" description="Disordered" evidence="9">
    <location>
        <begin position="700"/>
        <end position="726"/>
    </location>
</feature>
<feature type="binding site" evidence="7">
    <location>
        <position position="943"/>
    </location>
    <ligand>
        <name>Zn(2+)</name>
        <dbReference type="ChEBI" id="CHEBI:29105"/>
        <label>1</label>
    </ligand>
</feature>
<dbReference type="GO" id="GO:0048675">
    <property type="term" value="P:axon extension"/>
    <property type="evidence" value="ECO:0007669"/>
    <property type="project" value="UniProtKB-ARBA"/>
</dbReference>
<feature type="binding site" evidence="7">
    <location>
        <position position="943"/>
    </location>
    <ligand>
        <name>Zn(2+)</name>
        <dbReference type="ChEBI" id="CHEBI:29105"/>
        <label>2</label>
    </ligand>
</feature>
<evidence type="ECO:0000256" key="2">
    <source>
        <dbReference type="ARBA" id="ARBA00022801"/>
    </source>
</evidence>
<feature type="region of interest" description="Disordered" evidence="9">
    <location>
        <begin position="1151"/>
        <end position="1253"/>
    </location>
</feature>
<dbReference type="GO" id="GO:0046872">
    <property type="term" value="F:metal ion binding"/>
    <property type="evidence" value="ECO:0007669"/>
    <property type="project" value="UniProtKB-KW"/>
</dbReference>
<dbReference type="CDD" id="cd00077">
    <property type="entry name" value="HDc"/>
    <property type="match status" value="1"/>
</dbReference>
<protein>
    <recommendedName>
        <fullName evidence="8">Phosphodiesterase</fullName>
        <ecNumber evidence="8">3.1.4.-</ecNumber>
    </recommendedName>
</protein>
<dbReference type="GO" id="GO:0046958">
    <property type="term" value="P:nonassociative learning"/>
    <property type="evidence" value="ECO:0007669"/>
    <property type="project" value="UniProtKB-ARBA"/>
</dbReference>
<evidence type="ECO:0000256" key="3">
    <source>
        <dbReference type="ARBA" id="ARBA00023149"/>
    </source>
</evidence>
<dbReference type="InterPro" id="IPR040844">
    <property type="entry name" value="PDE4_UCR"/>
</dbReference>
<feature type="region of interest" description="Disordered" evidence="9">
    <location>
        <begin position="89"/>
        <end position="249"/>
    </location>
</feature>
<feature type="compositionally biased region" description="Low complexity" evidence="9">
    <location>
        <begin position="406"/>
        <end position="447"/>
    </location>
</feature>
<feature type="compositionally biased region" description="Polar residues" evidence="9">
    <location>
        <begin position="396"/>
        <end position="405"/>
    </location>
</feature>
<feature type="region of interest" description="Disordered" evidence="9">
    <location>
        <begin position="580"/>
        <end position="657"/>
    </location>
</feature>
<comment type="function">
    <text evidence="4">Hydrolyzes the second messenger cAMP, which is a key regulator of many important physiological processes. Vital for female fertility. Required for learning/memory.</text>
</comment>
<feature type="compositionally biased region" description="Polar residues" evidence="9">
    <location>
        <begin position="200"/>
        <end position="213"/>
    </location>
</feature>
<dbReference type="GO" id="GO:0004114">
    <property type="term" value="F:3',5'-cyclic-nucleotide phosphodiesterase activity"/>
    <property type="evidence" value="ECO:0007669"/>
    <property type="project" value="InterPro"/>
</dbReference>
<dbReference type="SMART" id="SM00471">
    <property type="entry name" value="HDc"/>
    <property type="match status" value="1"/>
</dbReference>
<feature type="compositionally biased region" description="Low complexity" evidence="9">
    <location>
        <begin position="367"/>
        <end position="376"/>
    </location>
</feature>
<dbReference type="InterPro" id="IPR036971">
    <property type="entry name" value="PDEase_catalytic_dom_sf"/>
</dbReference>
<feature type="domain" description="PDEase" evidence="10">
    <location>
        <begin position="827"/>
        <end position="1155"/>
    </location>
</feature>
<dbReference type="GO" id="GO:0007165">
    <property type="term" value="P:signal transduction"/>
    <property type="evidence" value="ECO:0007669"/>
    <property type="project" value="InterPro"/>
</dbReference>
<dbReference type="PROSITE" id="PS00126">
    <property type="entry name" value="PDEASE_I_1"/>
    <property type="match status" value="1"/>
</dbReference>
<evidence type="ECO:0000256" key="9">
    <source>
        <dbReference type="SAM" id="MobiDB-lite"/>
    </source>
</evidence>
<feature type="binding site" evidence="7">
    <location>
        <position position="1060"/>
    </location>
    <ligand>
        <name>Zn(2+)</name>
        <dbReference type="ChEBI" id="CHEBI:29105"/>
        <label>1</label>
    </ligand>
</feature>
<dbReference type="GO" id="GO:0007623">
    <property type="term" value="P:circadian rhythm"/>
    <property type="evidence" value="ECO:0007669"/>
    <property type="project" value="UniProtKB-ARBA"/>
</dbReference>
<dbReference type="InterPro" id="IPR023088">
    <property type="entry name" value="PDEase"/>
</dbReference>
<gene>
    <name evidence="11" type="primary">PDE4D</name>
    <name evidence="11" type="ORF">g.13704</name>
</gene>
<evidence type="ECO:0000256" key="1">
    <source>
        <dbReference type="ARBA" id="ARBA00022723"/>
    </source>
</evidence>
<evidence type="ECO:0000256" key="7">
    <source>
        <dbReference type="PIRSR" id="PIRSR623088-3"/>
    </source>
</evidence>
<feature type="compositionally biased region" description="Polar residues" evidence="9">
    <location>
        <begin position="584"/>
        <end position="593"/>
    </location>
</feature>
<dbReference type="InterPro" id="IPR002073">
    <property type="entry name" value="PDEase_catalytic_dom"/>
</dbReference>
<feature type="binding site" evidence="6">
    <location>
        <position position="943"/>
    </location>
    <ligand>
        <name>AMP</name>
        <dbReference type="ChEBI" id="CHEBI:456215"/>
    </ligand>
</feature>
<comment type="similarity">
    <text evidence="8">Belongs to the cyclic nucleotide phosphodiesterase family.</text>
</comment>
<feature type="active site" description="Proton donor" evidence="5">
    <location>
        <position position="902"/>
    </location>
</feature>
<dbReference type="EMBL" id="GGYP01005233">
    <property type="protein sequence ID" value="MDE50004.1"/>
    <property type="molecule type" value="Transcribed_RNA"/>
</dbReference>
<feature type="region of interest" description="Disordered" evidence="9">
    <location>
        <begin position="396"/>
        <end position="484"/>
    </location>
</feature>
<dbReference type="GO" id="GO:0001661">
    <property type="term" value="P:conditioned taste aversion"/>
    <property type="evidence" value="ECO:0007669"/>
    <property type="project" value="UniProtKB-ARBA"/>
</dbReference>
<dbReference type="PROSITE" id="PS51845">
    <property type="entry name" value="PDEASE_I_2"/>
    <property type="match status" value="1"/>
</dbReference>
<organism evidence="11">
    <name type="scientific">Aceria tosichella</name>
    <name type="common">wheat curl mite</name>
    <dbReference type="NCBI Taxonomy" id="561515"/>
    <lineage>
        <taxon>Eukaryota</taxon>
        <taxon>Metazoa</taxon>
        <taxon>Ecdysozoa</taxon>
        <taxon>Arthropoda</taxon>
        <taxon>Chelicerata</taxon>
        <taxon>Arachnida</taxon>
        <taxon>Acari</taxon>
        <taxon>Acariformes</taxon>
        <taxon>Trombidiformes</taxon>
        <taxon>Prostigmata</taxon>
        <taxon>Eupodina</taxon>
        <taxon>Eriophyoidea</taxon>
        <taxon>Eriophyidae</taxon>
        <taxon>Eriophyinae</taxon>
        <taxon>Aceriini</taxon>
        <taxon>Aceria</taxon>
    </lineage>
</organism>
<feature type="compositionally biased region" description="Polar residues" evidence="9">
    <location>
        <begin position="700"/>
        <end position="710"/>
    </location>
</feature>
<dbReference type="GO" id="GO:0007619">
    <property type="term" value="P:courtship behavior"/>
    <property type="evidence" value="ECO:0007669"/>
    <property type="project" value="UniProtKB-ARBA"/>
</dbReference>
<evidence type="ECO:0000256" key="8">
    <source>
        <dbReference type="RuleBase" id="RU363067"/>
    </source>
</evidence>
<dbReference type="GO" id="GO:0045202">
    <property type="term" value="C:synapse"/>
    <property type="evidence" value="ECO:0007669"/>
    <property type="project" value="GOC"/>
</dbReference>
<feature type="compositionally biased region" description="Low complexity" evidence="9">
    <location>
        <begin position="600"/>
        <end position="620"/>
    </location>
</feature>
<dbReference type="Pfam" id="PF00233">
    <property type="entry name" value="PDEase_I"/>
    <property type="match status" value="1"/>
</dbReference>
<dbReference type="PANTHER" id="PTHR11347">
    <property type="entry name" value="CYCLIC NUCLEOTIDE PHOSPHODIESTERASE"/>
    <property type="match status" value="1"/>
</dbReference>
<feature type="region of interest" description="Disordered" evidence="9">
    <location>
        <begin position="274"/>
        <end position="312"/>
    </location>
</feature>
<feature type="binding site" evidence="6">
    <location>
        <position position="1111"/>
    </location>
    <ligand>
        <name>AMP</name>
        <dbReference type="ChEBI" id="CHEBI:456215"/>
    </ligand>
</feature>
<dbReference type="PRINTS" id="PR00387">
    <property type="entry name" value="PDIESTERASE1"/>
</dbReference>
<feature type="compositionally biased region" description="Low complexity" evidence="9">
    <location>
        <begin position="644"/>
        <end position="657"/>
    </location>
</feature>
<feature type="compositionally biased region" description="Polar residues" evidence="9">
    <location>
        <begin position="1224"/>
        <end position="1239"/>
    </location>
</feature>
<reference evidence="11" key="1">
    <citation type="submission" date="2018-10" db="EMBL/GenBank/DDBJ databases">
        <title>Transcriptome assembly of Aceria tosichella (Wheat curl mite) Type 2.</title>
        <authorList>
            <person name="Scully E.D."/>
            <person name="Geib S.M."/>
            <person name="Palmer N.A."/>
            <person name="Gupta A.K."/>
            <person name="Sarath G."/>
            <person name="Tatineni S."/>
        </authorList>
    </citation>
    <scope>NUCLEOTIDE SEQUENCE</scope>
    <source>
        <strain evidence="11">LincolnNE</strain>
    </source>
</reference>
<dbReference type="AlphaFoldDB" id="A0A6G1SHM3"/>
<feature type="compositionally biased region" description="Acidic residues" evidence="9">
    <location>
        <begin position="226"/>
        <end position="237"/>
    </location>
</feature>
<name>A0A6G1SHM3_9ACAR</name>
<feature type="compositionally biased region" description="Polar residues" evidence="9">
    <location>
        <begin position="1151"/>
        <end position="1169"/>
    </location>
</feature>
<dbReference type="GO" id="GO:0007615">
    <property type="term" value="P:anesthesia-resistant memory"/>
    <property type="evidence" value="ECO:0007669"/>
    <property type="project" value="UniProtKB-ARBA"/>
</dbReference>
<dbReference type="Pfam" id="PF18100">
    <property type="entry name" value="PDE4_UCR"/>
    <property type="match status" value="1"/>
</dbReference>
<keyword evidence="3" id="KW-0114">cAMP</keyword>
<feature type="compositionally biased region" description="Polar residues" evidence="9">
    <location>
        <begin position="238"/>
        <end position="247"/>
    </location>
</feature>
<dbReference type="Gene3D" id="1.10.1300.10">
    <property type="entry name" value="3'5'-cyclic nucleotide phosphodiesterase, catalytic domain"/>
    <property type="match status" value="1"/>
</dbReference>
<dbReference type="EC" id="3.1.4.-" evidence="8"/>
<feature type="compositionally biased region" description="Low complexity" evidence="9">
    <location>
        <begin position="91"/>
        <end position="130"/>
    </location>
</feature>
<dbReference type="GO" id="GO:0008355">
    <property type="term" value="P:olfactory learning"/>
    <property type="evidence" value="ECO:0007669"/>
    <property type="project" value="UniProtKB-ARBA"/>
</dbReference>
<dbReference type="GO" id="GO:0040040">
    <property type="term" value="P:thermosensory behavior"/>
    <property type="evidence" value="ECO:0007669"/>
    <property type="project" value="UniProtKB-ARBA"/>
</dbReference>
<feature type="compositionally biased region" description="Acidic residues" evidence="9">
    <location>
        <begin position="1174"/>
        <end position="1191"/>
    </location>
</feature>
<sequence>MRRKISTSSNSSATSTVGYCISTESLTVAGPDDQLAVGQLEPPPLGLSTQTSGARRLNKRHRARGGSPTSPSLLQQVLSMQPVESVLNKLSSSFSSAPSSSVAANIPTASTSPQQQQQQASQTSQLSASSGDTFTAKCGPQQLASTGENAKSSVKTPRAALNKSGQTEPESGSCKRTERRKGPRLNTTSVGDSARMAFRLQQQHSQALRNQNPARVGRPLEHSMSIDDDDDLYEDESSMTTADSVDSLTPPVGFFGGLAVGAPIKGRQCGLKLFKESDDEDEDNDDDDDDDDGGEEDEDDNDIEDNDESGPQGLVMMMANEQRDCANSSSLGQRPFRRDCVGRNGVRGQLREAALRRLLSIERRQQQQHQQRQQTQSKPFCHTNIARDGRRLSSSLYGQQQPQLLQSASTTPSSSSATTTTTPASATTTSAATATTTTTTGANAVVVGSGGGGSQPTTTTTTTITQQKTQAHATSPANTTNIKDHHHLDEETLHRLTVDTLEELDWCLDQLEAIQAHRSVGDLATSKFRRMLNKELSHFSESKSGSQISGYIRSFLDKQQEDLDLPYLTSHQQQDLATIPTGAHQDQQSSASQLDVPAGLRNDSNNNNNKSLNRLASNLKGPKQDQSTMNEFAAVSGGQQQLANRGTTTITPGNINNSGSSPILVSKSASSSSVLSSVSLASGAQMRPANQFISGATGGTQVVSSGTEATGASPVHRKTAADEDDDTISCRLETASTVIGSQTNLHADNDEDKTTNKIEPTSPDEVSKTRQCKDLASAQQELGDTNQTQAQLIARDPHIQTPKPKIKELKQLLRHTNSLNQLPDHGVETQDEAQLGALMEQIDVWGLNIFEVHKFSQEHSLTVVMYKIFKDRNLMQTFDISSRKLVNYLLTLEAHYLNVPYHNSMHAADVAQAVHVLLLSPALDSVFTDLEIMTALYAAAIHDVDHPGVTNQYLIDSGNELALMYNDESVLENHSLAVAFKLMQEPDCDFLENLNKKQRQTLRRMTIDMVLATDMSKHMSLLADLKTMVETKKVAGNGILLLDNYTERIQVLQNMLHCADLSNPTKPLEIYRQWVDKVMDEFHQQGDREREQNLEISPMCDRMNANIEGSQVYFIDYIVHPLWETWADLVHPDAQKILENLEDNREWFASQLQPDSPSGITNNTNSAGNHDQACDEFEQSDQAEGEQDDTDQQQQQQQQQVVDWEGKEQAAEQAVAASEINEETGLQSQADSIRFQITSEESDQAGQRKPAPR</sequence>
<dbReference type="GO" id="GO:0007614">
    <property type="term" value="P:short-term memory"/>
    <property type="evidence" value="ECO:0007669"/>
    <property type="project" value="UniProtKB-ARBA"/>
</dbReference>
<dbReference type="FunFam" id="1.10.1300.10:FF:000001">
    <property type="entry name" value="Phosphodiesterase"/>
    <property type="match status" value="1"/>
</dbReference>
<accession>A0A6G1SHM3</accession>
<feature type="binding site" evidence="6">
    <location>
        <begin position="902"/>
        <end position="906"/>
    </location>
    <ligand>
        <name>AMP</name>
        <dbReference type="ChEBI" id="CHEBI:456215"/>
    </ligand>
</feature>
<feature type="region of interest" description="Disordered" evidence="9">
    <location>
        <begin position="34"/>
        <end position="75"/>
    </location>
</feature>
<feature type="compositionally biased region" description="Acidic residues" evidence="9">
    <location>
        <begin position="277"/>
        <end position="308"/>
    </location>
</feature>
<feature type="binding site" evidence="7">
    <location>
        <position position="942"/>
    </location>
    <ligand>
        <name>Zn(2+)</name>
        <dbReference type="ChEBI" id="CHEBI:29105"/>
        <label>1</label>
    </ligand>
</feature>
<feature type="compositionally biased region" description="Low complexity" evidence="9">
    <location>
        <begin position="455"/>
        <end position="474"/>
    </location>
</feature>
<evidence type="ECO:0000313" key="11">
    <source>
        <dbReference type="EMBL" id="MDE50004.1"/>
    </source>
</evidence>
<proteinExistence type="inferred from homology"/>
<evidence type="ECO:0000259" key="10">
    <source>
        <dbReference type="PROSITE" id="PS51845"/>
    </source>
</evidence>
<dbReference type="InterPro" id="IPR003607">
    <property type="entry name" value="HD/PDEase_dom"/>
</dbReference>
<feature type="region of interest" description="Disordered" evidence="9">
    <location>
        <begin position="741"/>
        <end position="770"/>
    </location>
</feature>
<evidence type="ECO:0000256" key="6">
    <source>
        <dbReference type="PIRSR" id="PIRSR623088-2"/>
    </source>
</evidence>
<dbReference type="GO" id="GO:0007268">
    <property type="term" value="P:chemical synaptic transmission"/>
    <property type="evidence" value="ECO:0007669"/>
    <property type="project" value="UniProtKB-ARBA"/>
</dbReference>
<keyword evidence="2 8" id="KW-0378">Hydrolase</keyword>